<sequence length="121" mass="13399">MKRVLVIEDNENNMELITFILEAHNYITIRAETGQQGVDLALQERPDFIILDIQLPDIMGTDVLKIIRNSEIGNTIPIIAMTSYAMAGDREKLLGAGCDGYIEKPIDPAIVMSQIKKVIGA</sequence>
<dbReference type="PROSITE" id="PS50110">
    <property type="entry name" value="RESPONSE_REGULATORY"/>
    <property type="match status" value="1"/>
</dbReference>
<dbReference type="PANTHER" id="PTHR44591:SF3">
    <property type="entry name" value="RESPONSE REGULATORY DOMAIN-CONTAINING PROTEIN"/>
    <property type="match status" value="1"/>
</dbReference>
<keyword evidence="1 2" id="KW-0597">Phosphoprotein</keyword>
<dbReference type="EMBL" id="FWEV01000032">
    <property type="protein sequence ID" value="SLM28182.1"/>
    <property type="molecule type" value="Genomic_DNA"/>
</dbReference>
<name>A0A1W1H6T2_9BACT</name>
<dbReference type="Pfam" id="PF00072">
    <property type="entry name" value="Response_reg"/>
    <property type="match status" value="1"/>
</dbReference>
<evidence type="ECO:0000313" key="4">
    <source>
        <dbReference type="EMBL" id="SLM28182.1"/>
    </source>
</evidence>
<dbReference type="AlphaFoldDB" id="A0A1W1H6T2"/>
<feature type="domain" description="Response regulatory" evidence="3">
    <location>
        <begin position="3"/>
        <end position="119"/>
    </location>
</feature>
<dbReference type="RefSeq" id="WP_080804533.1">
    <property type="nucleotide sequence ID" value="NZ_LT828547.1"/>
</dbReference>
<proteinExistence type="predicted"/>
<dbReference type="Gene3D" id="3.40.50.2300">
    <property type="match status" value="1"/>
</dbReference>
<reference evidence="4 5" key="1">
    <citation type="submission" date="2017-03" db="EMBL/GenBank/DDBJ databases">
        <authorList>
            <person name="Afonso C.L."/>
            <person name="Miller P.J."/>
            <person name="Scott M.A."/>
            <person name="Spackman E."/>
            <person name="Goraichik I."/>
            <person name="Dimitrov K.M."/>
            <person name="Suarez D.L."/>
            <person name="Swayne D.E."/>
        </authorList>
    </citation>
    <scope>NUCLEOTIDE SEQUENCE [LARGE SCALE GENOMIC DNA]</scope>
    <source>
        <strain evidence="4">PRJEB14757</strain>
    </source>
</reference>
<keyword evidence="5" id="KW-1185">Reference proteome</keyword>
<protein>
    <submittedName>
        <fullName evidence="4">Polar-differentiation response regulator divK</fullName>
    </submittedName>
</protein>
<gene>
    <name evidence="4" type="primary">divK</name>
    <name evidence="4" type="ORF">MTBBW1_1270032</name>
</gene>
<dbReference type="SMART" id="SM00448">
    <property type="entry name" value="REC"/>
    <property type="match status" value="1"/>
</dbReference>
<accession>A0A1W1H6T2</accession>
<dbReference type="SUPFAM" id="SSF52172">
    <property type="entry name" value="CheY-like"/>
    <property type="match status" value="1"/>
</dbReference>
<dbReference type="Proteomes" id="UP000191931">
    <property type="component" value="Unassembled WGS sequence"/>
</dbReference>
<evidence type="ECO:0000313" key="5">
    <source>
        <dbReference type="Proteomes" id="UP000191931"/>
    </source>
</evidence>
<evidence type="ECO:0000259" key="3">
    <source>
        <dbReference type="PROSITE" id="PS50110"/>
    </source>
</evidence>
<organism evidence="4 5">
    <name type="scientific">Desulfamplus magnetovallimortis</name>
    <dbReference type="NCBI Taxonomy" id="1246637"/>
    <lineage>
        <taxon>Bacteria</taxon>
        <taxon>Pseudomonadati</taxon>
        <taxon>Thermodesulfobacteriota</taxon>
        <taxon>Desulfobacteria</taxon>
        <taxon>Desulfobacterales</taxon>
        <taxon>Desulfobacteraceae</taxon>
        <taxon>Desulfamplus</taxon>
    </lineage>
</organism>
<dbReference type="GO" id="GO:0000160">
    <property type="term" value="P:phosphorelay signal transduction system"/>
    <property type="evidence" value="ECO:0007669"/>
    <property type="project" value="InterPro"/>
</dbReference>
<dbReference type="InterPro" id="IPR050595">
    <property type="entry name" value="Bact_response_regulator"/>
</dbReference>
<evidence type="ECO:0000256" key="2">
    <source>
        <dbReference type="PROSITE-ProRule" id="PRU00169"/>
    </source>
</evidence>
<dbReference type="PANTHER" id="PTHR44591">
    <property type="entry name" value="STRESS RESPONSE REGULATOR PROTEIN 1"/>
    <property type="match status" value="1"/>
</dbReference>
<evidence type="ECO:0000256" key="1">
    <source>
        <dbReference type="ARBA" id="ARBA00022553"/>
    </source>
</evidence>
<dbReference type="InterPro" id="IPR001789">
    <property type="entry name" value="Sig_transdc_resp-reg_receiver"/>
</dbReference>
<feature type="modified residue" description="4-aspartylphosphate" evidence="2">
    <location>
        <position position="52"/>
    </location>
</feature>
<dbReference type="STRING" id="1246637.MTBBW1_1270032"/>
<dbReference type="OrthoDB" id="9790791at2"/>
<dbReference type="InterPro" id="IPR011006">
    <property type="entry name" value="CheY-like_superfamily"/>
</dbReference>